<dbReference type="InterPro" id="IPR036259">
    <property type="entry name" value="MFS_trans_sf"/>
</dbReference>
<dbReference type="PRINTS" id="PR01988">
    <property type="entry name" value="EXPORTERBACE"/>
</dbReference>
<keyword evidence="2" id="KW-0813">Transport</keyword>
<dbReference type="EMBL" id="UINC01002152">
    <property type="protein sequence ID" value="SUZ93500.1"/>
    <property type="molecule type" value="Genomic_DNA"/>
</dbReference>
<dbReference type="PANTHER" id="PTHR23513:SF6">
    <property type="entry name" value="MAJOR FACILITATOR SUPERFAMILY ASSOCIATED DOMAIN-CONTAINING PROTEIN"/>
    <property type="match status" value="1"/>
</dbReference>
<feature type="transmembrane region" description="Helical" evidence="7">
    <location>
        <begin position="167"/>
        <end position="189"/>
    </location>
</feature>
<comment type="subcellular location">
    <subcellularLocation>
        <location evidence="1">Cell membrane</location>
        <topology evidence="1">Multi-pass membrane protein</topology>
    </subcellularLocation>
</comment>
<evidence type="ECO:0000313" key="9">
    <source>
        <dbReference type="EMBL" id="SUZ93500.1"/>
    </source>
</evidence>
<dbReference type="Gene3D" id="1.20.1250.20">
    <property type="entry name" value="MFS general substrate transporter like domains"/>
    <property type="match status" value="1"/>
</dbReference>
<feature type="transmembrane region" description="Helical" evidence="7">
    <location>
        <begin position="253"/>
        <end position="274"/>
    </location>
</feature>
<dbReference type="InterPro" id="IPR020846">
    <property type="entry name" value="MFS_dom"/>
</dbReference>
<feature type="transmembrane region" description="Helical" evidence="7">
    <location>
        <begin position="372"/>
        <end position="395"/>
    </location>
</feature>
<gene>
    <name evidence="9" type="ORF">METZ01_LOCUS46354</name>
</gene>
<keyword evidence="6 7" id="KW-0472">Membrane</keyword>
<dbReference type="Pfam" id="PF05977">
    <property type="entry name" value="MFS_3"/>
    <property type="match status" value="1"/>
</dbReference>
<proteinExistence type="predicted"/>
<dbReference type="InterPro" id="IPR010290">
    <property type="entry name" value="TM_effector"/>
</dbReference>
<evidence type="ECO:0000256" key="1">
    <source>
        <dbReference type="ARBA" id="ARBA00004651"/>
    </source>
</evidence>
<feature type="transmembrane region" description="Helical" evidence="7">
    <location>
        <begin position="286"/>
        <end position="307"/>
    </location>
</feature>
<feature type="transmembrane region" description="Helical" evidence="7">
    <location>
        <begin position="138"/>
        <end position="161"/>
    </location>
</feature>
<evidence type="ECO:0000256" key="2">
    <source>
        <dbReference type="ARBA" id="ARBA00022448"/>
    </source>
</evidence>
<dbReference type="PROSITE" id="PS50850">
    <property type="entry name" value="MFS"/>
    <property type="match status" value="1"/>
</dbReference>
<evidence type="ECO:0000256" key="7">
    <source>
        <dbReference type="SAM" id="Phobius"/>
    </source>
</evidence>
<evidence type="ECO:0000256" key="4">
    <source>
        <dbReference type="ARBA" id="ARBA00022692"/>
    </source>
</evidence>
<evidence type="ECO:0000256" key="5">
    <source>
        <dbReference type="ARBA" id="ARBA00022989"/>
    </source>
</evidence>
<feature type="transmembrane region" description="Helical" evidence="7">
    <location>
        <begin position="48"/>
        <end position="67"/>
    </location>
</feature>
<sequence length="407" mass="44352">MIHLLRNPTFLLFFFGNIISLIGFGFNLVAVSWLVLQETGSEFALGKIMALATAPGVLLALFSGIIIDKVNRKWLMVFLDGFRLIVICVFLLVLASSGFKISYLYPVTILMGLGNSIFWPTAQAFVQELVSERDYFPANAVLSASYQVGSLLGAGLGGIIVHIYSPFAALCINAVTYFISGILISLAPFQRVNMKHEPEKLTVALTRGFVYLREKGTILILGLMTILSDVAIWGALSVLTITLSREVFLTGSWGYGLMDGFYGIGALISTVAVVSLTKNLGRSKSLLVCYAIAGIMCFITPLLASIYLAATAYFFMGLHNNSARIIIRTVFMENIPNNIMGRVQTIFGVYTRVMVVSSALAAGWIVEYHNVVAGMTFTTIHYGFAFIGTILVVYLGRSSKNILAEAT</sequence>
<keyword evidence="5 7" id="KW-1133">Transmembrane helix</keyword>
<accession>A0A381RNR1</accession>
<reference evidence="9" key="1">
    <citation type="submission" date="2018-05" db="EMBL/GenBank/DDBJ databases">
        <authorList>
            <person name="Lanie J.A."/>
            <person name="Ng W.-L."/>
            <person name="Kazmierczak K.M."/>
            <person name="Andrzejewski T.M."/>
            <person name="Davidsen T.M."/>
            <person name="Wayne K.J."/>
            <person name="Tettelin H."/>
            <person name="Glass J.I."/>
            <person name="Rusch D."/>
            <person name="Podicherti R."/>
            <person name="Tsui H.-C.T."/>
            <person name="Winkler M.E."/>
        </authorList>
    </citation>
    <scope>NUCLEOTIDE SEQUENCE</scope>
</reference>
<feature type="domain" description="Major facilitator superfamily (MFS) profile" evidence="8">
    <location>
        <begin position="9"/>
        <end position="400"/>
    </location>
</feature>
<evidence type="ECO:0000256" key="3">
    <source>
        <dbReference type="ARBA" id="ARBA00022475"/>
    </source>
</evidence>
<evidence type="ECO:0000256" key="6">
    <source>
        <dbReference type="ARBA" id="ARBA00023136"/>
    </source>
</evidence>
<protein>
    <recommendedName>
        <fullName evidence="8">Major facilitator superfamily (MFS) profile domain-containing protein</fullName>
    </recommendedName>
</protein>
<feature type="transmembrane region" description="Helical" evidence="7">
    <location>
        <begin position="217"/>
        <end position="241"/>
    </location>
</feature>
<keyword evidence="3" id="KW-1003">Cell membrane</keyword>
<dbReference type="GO" id="GO:0022857">
    <property type="term" value="F:transmembrane transporter activity"/>
    <property type="evidence" value="ECO:0007669"/>
    <property type="project" value="InterPro"/>
</dbReference>
<feature type="transmembrane region" description="Helical" evidence="7">
    <location>
        <begin position="103"/>
        <end position="126"/>
    </location>
</feature>
<dbReference type="GO" id="GO:0005886">
    <property type="term" value="C:plasma membrane"/>
    <property type="evidence" value="ECO:0007669"/>
    <property type="project" value="UniProtKB-SubCell"/>
</dbReference>
<keyword evidence="4 7" id="KW-0812">Transmembrane</keyword>
<evidence type="ECO:0000259" key="8">
    <source>
        <dbReference type="PROSITE" id="PS50850"/>
    </source>
</evidence>
<dbReference type="AlphaFoldDB" id="A0A381RNR1"/>
<name>A0A381RNR1_9ZZZZ</name>
<dbReference type="PANTHER" id="PTHR23513">
    <property type="entry name" value="INTEGRAL MEMBRANE EFFLUX PROTEIN-RELATED"/>
    <property type="match status" value="1"/>
</dbReference>
<feature type="transmembrane region" description="Helical" evidence="7">
    <location>
        <begin position="12"/>
        <end position="36"/>
    </location>
</feature>
<dbReference type="InterPro" id="IPR022324">
    <property type="entry name" value="Bacilysin_exporter_BacE_put"/>
</dbReference>
<dbReference type="CDD" id="cd06173">
    <property type="entry name" value="MFS_MefA_like"/>
    <property type="match status" value="1"/>
</dbReference>
<organism evidence="9">
    <name type="scientific">marine metagenome</name>
    <dbReference type="NCBI Taxonomy" id="408172"/>
    <lineage>
        <taxon>unclassified sequences</taxon>
        <taxon>metagenomes</taxon>
        <taxon>ecological metagenomes</taxon>
    </lineage>
</organism>
<dbReference type="SUPFAM" id="SSF103473">
    <property type="entry name" value="MFS general substrate transporter"/>
    <property type="match status" value="1"/>
</dbReference>
<feature type="transmembrane region" description="Helical" evidence="7">
    <location>
        <begin position="74"/>
        <end position="97"/>
    </location>
</feature>